<accession>A0ABU0MVY9</accession>
<feature type="domain" description="Penicillin-binding protein transpeptidase" evidence="5">
    <location>
        <begin position="252"/>
        <end position="560"/>
    </location>
</feature>
<feature type="domain" description="Penicillin-binding protein dimerisation" evidence="6">
    <location>
        <begin position="61"/>
        <end position="187"/>
    </location>
</feature>
<evidence type="ECO:0000256" key="3">
    <source>
        <dbReference type="ARBA" id="ARBA00023136"/>
    </source>
</evidence>
<dbReference type="Gene3D" id="3.90.1310.10">
    <property type="entry name" value="Penicillin-binding protein 2a (Domain 2)"/>
    <property type="match status" value="1"/>
</dbReference>
<dbReference type="Gene3D" id="3.40.710.10">
    <property type="entry name" value="DD-peptidase/beta-lactamase superfamily"/>
    <property type="match status" value="1"/>
</dbReference>
<evidence type="ECO:0000313" key="8">
    <source>
        <dbReference type="Proteomes" id="UP001232584"/>
    </source>
</evidence>
<dbReference type="InterPro" id="IPR036138">
    <property type="entry name" value="PBP_dimer_sf"/>
</dbReference>
<name>A0ABU0MVY9_9FIRM</name>
<evidence type="ECO:0000313" key="7">
    <source>
        <dbReference type="EMBL" id="MDQ0555072.1"/>
    </source>
</evidence>
<dbReference type="InterPro" id="IPR001460">
    <property type="entry name" value="PCN-bd_Tpept"/>
</dbReference>
<protein>
    <submittedName>
        <fullName evidence="7">Penicillin-binding protein 2</fullName>
    </submittedName>
</protein>
<dbReference type="SUPFAM" id="SSF56519">
    <property type="entry name" value="Penicillin binding protein dimerisation domain"/>
    <property type="match status" value="1"/>
</dbReference>
<dbReference type="EMBL" id="JAUSWG010000001">
    <property type="protein sequence ID" value="MDQ0555072.1"/>
    <property type="molecule type" value="Genomic_DNA"/>
</dbReference>
<comment type="subcellular location">
    <subcellularLocation>
        <location evidence="1">Membrane</location>
    </subcellularLocation>
</comment>
<dbReference type="InterPro" id="IPR050515">
    <property type="entry name" value="Beta-lactam/transpept"/>
</dbReference>
<keyword evidence="8" id="KW-1185">Reference proteome</keyword>
<sequence>MSRKNSSIKYASKNRMYFIFVLFILIYVFLIYRLVDIQFVHSNFYKKCVRDQSSSSINLSSGRGTIYDRNNKKITDTKSEDVIIIQKDKINMDNGYMELIQRVTGLDNSQIYEKIQENPVSPMVELKISNIDNNLKSKLEKENIIIDKKTYRYSDEDILAHTIGYIDKDSNGVSGIEKSKNDILKDKNLDYVEVFKAGSSGNSGKNKKIGVLDGSVKVNEKSKDDRHLKLTVDYDIQKKLEKLVDKEQNPSAVVISDVKSGEVLAMTSRPNYDRESISEYLKMANGELENRSIKYMYAPGSVFKIVVLYAALEEGVIDENYTYTCTGSSKVNGRVLKCNKLDGHGTLNLEQAFANSCNTAFLDIALKVGKEKIVETAKKLHLDQEVGIDIYGEKSGNIQGGIDIVNLCIGQGEMMFTPLQVNQMTQVIANNGSYYPLHIYDSIINNKKEIVKTFKTTKEDKGDISPYIVSEIKNMMKSVASEGTAKELSTLEKGSGVKTGTTQATINVENADKTIGKKIITHGWVTGFYPKENPKYAITVIIEGTKDSSKHATPLFKEICETILK</sequence>
<keyword evidence="4" id="KW-1133">Transmembrane helix</keyword>
<dbReference type="PANTHER" id="PTHR30627">
    <property type="entry name" value="PEPTIDOGLYCAN D,D-TRANSPEPTIDASE"/>
    <property type="match status" value="1"/>
</dbReference>
<feature type="transmembrane region" description="Helical" evidence="4">
    <location>
        <begin position="16"/>
        <end position="35"/>
    </location>
</feature>
<dbReference type="Pfam" id="PF00905">
    <property type="entry name" value="Transpeptidase"/>
    <property type="match status" value="1"/>
</dbReference>
<dbReference type="RefSeq" id="WP_307501604.1">
    <property type="nucleotide sequence ID" value="NZ_BAAACE010000026.1"/>
</dbReference>
<comment type="similarity">
    <text evidence="2">Belongs to the transpeptidase family.</text>
</comment>
<dbReference type="InterPro" id="IPR005311">
    <property type="entry name" value="PBP_dimer"/>
</dbReference>
<dbReference type="SUPFAM" id="SSF56601">
    <property type="entry name" value="beta-lactamase/transpeptidase-like"/>
    <property type="match status" value="1"/>
</dbReference>
<evidence type="ECO:0000256" key="4">
    <source>
        <dbReference type="SAM" id="Phobius"/>
    </source>
</evidence>
<organism evidence="7 8">
    <name type="scientific">Paraclostridium ghonii</name>
    <dbReference type="NCBI Taxonomy" id="29358"/>
    <lineage>
        <taxon>Bacteria</taxon>
        <taxon>Bacillati</taxon>
        <taxon>Bacillota</taxon>
        <taxon>Clostridia</taxon>
        <taxon>Peptostreptococcales</taxon>
        <taxon>Peptostreptococcaceae</taxon>
        <taxon>Paraclostridium</taxon>
    </lineage>
</organism>
<gene>
    <name evidence="7" type="ORF">QOZ92_000182</name>
</gene>
<dbReference type="InterPro" id="IPR012338">
    <property type="entry name" value="Beta-lactam/transpept-like"/>
</dbReference>
<evidence type="ECO:0000259" key="5">
    <source>
        <dbReference type="Pfam" id="PF00905"/>
    </source>
</evidence>
<dbReference type="Proteomes" id="UP001232584">
    <property type="component" value="Unassembled WGS sequence"/>
</dbReference>
<keyword evidence="3 4" id="KW-0472">Membrane</keyword>
<evidence type="ECO:0000256" key="2">
    <source>
        <dbReference type="ARBA" id="ARBA00007171"/>
    </source>
</evidence>
<reference evidence="7 8" key="1">
    <citation type="submission" date="2023-07" db="EMBL/GenBank/DDBJ databases">
        <title>Genomic Encyclopedia of Type Strains, Phase IV (KMG-IV): sequencing the most valuable type-strain genomes for metagenomic binning, comparative biology and taxonomic classification.</title>
        <authorList>
            <person name="Goeker M."/>
        </authorList>
    </citation>
    <scope>NUCLEOTIDE SEQUENCE [LARGE SCALE GENOMIC DNA]</scope>
    <source>
        <strain evidence="7 8">DSM 15049</strain>
    </source>
</reference>
<comment type="caution">
    <text evidence="7">The sequence shown here is derived from an EMBL/GenBank/DDBJ whole genome shotgun (WGS) entry which is preliminary data.</text>
</comment>
<keyword evidence="4" id="KW-0812">Transmembrane</keyword>
<evidence type="ECO:0000256" key="1">
    <source>
        <dbReference type="ARBA" id="ARBA00004370"/>
    </source>
</evidence>
<dbReference type="Pfam" id="PF03717">
    <property type="entry name" value="PBP_dimer"/>
    <property type="match status" value="1"/>
</dbReference>
<evidence type="ECO:0000259" key="6">
    <source>
        <dbReference type="Pfam" id="PF03717"/>
    </source>
</evidence>
<proteinExistence type="inferred from homology"/>